<dbReference type="RefSeq" id="WP_344603978.1">
    <property type="nucleotide sequence ID" value="NZ_BAAAHE010000014.1"/>
</dbReference>
<dbReference type="InterPro" id="IPR017972">
    <property type="entry name" value="Cyt_P450_CS"/>
</dbReference>
<keyword evidence="2" id="KW-0503">Monooxygenase</keyword>
<keyword evidence="2" id="KW-0349">Heme</keyword>
<evidence type="ECO:0000313" key="3">
    <source>
        <dbReference type="EMBL" id="GAA0616969.1"/>
    </source>
</evidence>
<dbReference type="SUPFAM" id="SSF48264">
    <property type="entry name" value="Cytochrome P450"/>
    <property type="match status" value="1"/>
</dbReference>
<organism evidence="3 4">
    <name type="scientific">Sporichthya brevicatena</name>
    <dbReference type="NCBI Taxonomy" id="171442"/>
    <lineage>
        <taxon>Bacteria</taxon>
        <taxon>Bacillati</taxon>
        <taxon>Actinomycetota</taxon>
        <taxon>Actinomycetes</taxon>
        <taxon>Sporichthyales</taxon>
        <taxon>Sporichthyaceae</taxon>
        <taxon>Sporichthya</taxon>
    </lineage>
</organism>
<name>A0ABP3RUE5_9ACTN</name>
<reference evidence="4" key="1">
    <citation type="journal article" date="2019" name="Int. J. Syst. Evol. Microbiol.">
        <title>The Global Catalogue of Microorganisms (GCM) 10K type strain sequencing project: providing services to taxonomists for standard genome sequencing and annotation.</title>
        <authorList>
            <consortium name="The Broad Institute Genomics Platform"/>
            <consortium name="The Broad Institute Genome Sequencing Center for Infectious Disease"/>
            <person name="Wu L."/>
            <person name="Ma J."/>
        </authorList>
    </citation>
    <scope>NUCLEOTIDE SEQUENCE [LARGE SCALE GENOMIC DNA]</scope>
    <source>
        <strain evidence="4">JCM 10671</strain>
    </source>
</reference>
<dbReference type="Gene3D" id="1.10.630.10">
    <property type="entry name" value="Cytochrome P450"/>
    <property type="match status" value="1"/>
</dbReference>
<keyword evidence="2" id="KW-0408">Iron</keyword>
<dbReference type="PRINTS" id="PR00359">
    <property type="entry name" value="BP450"/>
</dbReference>
<dbReference type="InterPro" id="IPR002397">
    <property type="entry name" value="Cyt_P450_B"/>
</dbReference>
<keyword evidence="2" id="KW-0479">Metal-binding</keyword>
<evidence type="ECO:0000256" key="2">
    <source>
        <dbReference type="RuleBase" id="RU000461"/>
    </source>
</evidence>
<dbReference type="InterPro" id="IPR001128">
    <property type="entry name" value="Cyt_P450"/>
</dbReference>
<dbReference type="InterPro" id="IPR036396">
    <property type="entry name" value="Cyt_P450_sf"/>
</dbReference>
<keyword evidence="2" id="KW-0560">Oxidoreductase</keyword>
<dbReference type="PANTHER" id="PTHR46696:SF4">
    <property type="entry name" value="BIOTIN BIOSYNTHESIS CYTOCHROME P450"/>
    <property type="match status" value="1"/>
</dbReference>
<dbReference type="PRINTS" id="PR00385">
    <property type="entry name" value="P450"/>
</dbReference>
<comment type="caution">
    <text evidence="3">The sequence shown here is derived from an EMBL/GenBank/DDBJ whole genome shotgun (WGS) entry which is preliminary data.</text>
</comment>
<dbReference type="PROSITE" id="PS00086">
    <property type="entry name" value="CYTOCHROME_P450"/>
    <property type="match status" value="1"/>
</dbReference>
<dbReference type="PANTHER" id="PTHR46696">
    <property type="entry name" value="P450, PUTATIVE (EUROFUNG)-RELATED"/>
    <property type="match status" value="1"/>
</dbReference>
<accession>A0ABP3RUE5</accession>
<proteinExistence type="inferred from homology"/>
<dbReference type="Proteomes" id="UP001500957">
    <property type="component" value="Unassembled WGS sequence"/>
</dbReference>
<evidence type="ECO:0000256" key="1">
    <source>
        <dbReference type="ARBA" id="ARBA00010617"/>
    </source>
</evidence>
<sequence>MSEKPSDHDFESAAERFLLADTDVIADPFPMFGRLREKSPVHYVESAGVWLVTRYEDICAVARNPQVFSSRSATGPHSHRRHAVLKELTEESADLKAAVEAAAFRDREPVLFRCDPPRHTAQRKIVNKAFSPSRVRQIEDTVQAICDSLLDDVLDKGSMDLVADLAVPLPITVIAGALGVSNHDLPTFKRWSDALAATIGNDNMTRDQIRRMVESGAEFAEFFTATIADRRAHPQDDLISDLVHARVDGDSLSQDELLTMLTQFLIAGNETTTTHITATVMLLLEQPHLMAQVQADLSLLPKLIEESLRVESPITGLYRTALVDTEIGGVAVPAGAHLLLCYSSGNRDPEQYADPETIKFDRSGEGAHLAFGQGPHFCLGSNLSKAESRIALEALLTRTKNLRLDPDGRTPERIPSYILRGVSRLDLLFDRA</sequence>
<keyword evidence="4" id="KW-1185">Reference proteome</keyword>
<gene>
    <name evidence="3" type="ORF">GCM10009547_18890</name>
</gene>
<protein>
    <submittedName>
        <fullName evidence="3">Cytochrome P450</fullName>
    </submittedName>
</protein>
<evidence type="ECO:0000313" key="4">
    <source>
        <dbReference type="Proteomes" id="UP001500957"/>
    </source>
</evidence>
<dbReference type="Pfam" id="PF00067">
    <property type="entry name" value="p450"/>
    <property type="match status" value="1"/>
</dbReference>
<comment type="similarity">
    <text evidence="1 2">Belongs to the cytochrome P450 family.</text>
</comment>
<dbReference type="EMBL" id="BAAAHE010000014">
    <property type="protein sequence ID" value="GAA0616969.1"/>
    <property type="molecule type" value="Genomic_DNA"/>
</dbReference>